<dbReference type="EMBL" id="AE002161">
    <property type="protein sequence ID" value="AAF38718.1"/>
    <property type="molecule type" value="Genomic_DNA"/>
</dbReference>
<accession>Q7DE37</accession>
<dbReference type="PIR" id="H86606">
    <property type="entry name" value="H86606"/>
</dbReference>
<dbReference type="KEGG" id="cpa:CP_0935"/>
<gene>
    <name evidence="3" type="ordered locus">CP_0935</name>
    <name evidence="2" type="ordered locus">CPn_0930</name>
    <name evidence="4" type="ORF">BN1224_H12_EZ_00010</name>
</gene>
<dbReference type="PATRIC" id="fig|115713.3.peg.1013"/>
<dbReference type="PIR" id="D72016">
    <property type="entry name" value="D72016"/>
</dbReference>
<accession>Q7AI18</accession>
<reference evidence="4" key="3">
    <citation type="submission" date="2015-05" db="EMBL/GenBank/DDBJ databases">
        <authorList>
            <person name="Rattei Thomas"/>
        </authorList>
    </citation>
    <scope>NUCLEOTIDE SEQUENCE</scope>
    <source>
        <strain evidence="4">H12</strain>
    </source>
</reference>
<dbReference type="EMBL" id="AE001363">
    <property type="protein sequence ID" value="AAD19068.1"/>
    <property type="molecule type" value="Genomic_DNA"/>
</dbReference>
<reference evidence="2 6" key="1">
    <citation type="journal article" date="1999" name="Nat. Genet.">
        <title>Comparative genomes of Chlamydia pneumoniae and C. trachomatis.</title>
        <authorList>
            <person name="Kalman S."/>
            <person name="Mitchell W."/>
            <person name="Marathe R."/>
            <person name="Lammel C."/>
            <person name="Fan J."/>
            <person name="Hyman R.W."/>
            <person name="Olinger L."/>
            <person name="Grimwood J."/>
            <person name="Davis R.W."/>
            <person name="Stephens R.S."/>
        </authorList>
    </citation>
    <scope>NUCLEOTIDE SEQUENCE [LARGE SCALE GENOMIC DNA]</scope>
    <source>
        <strain evidence="2 6">CWL029</strain>
    </source>
</reference>
<dbReference type="SMR" id="Q9Z6X6"/>
<dbReference type="HOGENOM" id="CLU_1774074_0_0_0"/>
<feature type="transmembrane region" description="Helical" evidence="1">
    <location>
        <begin position="56"/>
        <end position="77"/>
    </location>
</feature>
<dbReference type="EMBL" id="LN847204">
    <property type="protein sequence ID" value="CRI44182.1"/>
    <property type="molecule type" value="Genomic_DNA"/>
</dbReference>
<feature type="transmembrane region" description="Helical" evidence="1">
    <location>
        <begin position="28"/>
        <end position="50"/>
    </location>
</feature>
<protein>
    <submittedName>
        <fullName evidence="3">Uncharacterized protein</fullName>
    </submittedName>
</protein>
<reference evidence="3 5" key="2">
    <citation type="journal article" date="2000" name="Nucleic Acids Res.">
        <title>Genome sequences of Chlamydia trachomatis MoPn and Chlamydia pneumoniae AR39.</title>
        <authorList>
            <person name="Read T.D."/>
            <person name="Brunham R.C."/>
            <person name="Shen C."/>
            <person name="Gill S.R."/>
            <person name="Heidelberg J.F."/>
            <person name="White O."/>
            <person name="Hickey E.K."/>
            <person name="Peterson J.D."/>
            <person name="Utterback T.R."/>
            <person name="Berry K.J."/>
            <person name="Bass S."/>
            <person name="Linher K.D."/>
            <person name="Weidman J.F."/>
            <person name="Khouri H.M."/>
            <person name="Craven B."/>
            <person name="Bowman C."/>
            <person name="Dodson R.J."/>
            <person name="Gwinn M.L."/>
            <person name="Nelson W.C."/>
            <person name="DeBoy R.T."/>
            <person name="Kolonay J.F."/>
            <person name="McClarty G."/>
            <person name="Salzberg S.L."/>
            <person name="Eisen J.A."/>
            <person name="Fraser C.M."/>
        </authorList>
    </citation>
    <scope>NUCLEOTIDE SEQUENCE [LARGE SCALE GENOMIC DNA]</scope>
    <source>
        <strain evidence="3 5">AR39</strain>
    </source>
</reference>
<proteinExistence type="predicted"/>
<keyword evidence="1" id="KW-1133">Transmembrane helix</keyword>
<evidence type="ECO:0000313" key="3">
    <source>
        <dbReference type="EMBL" id="AAF38718.1"/>
    </source>
</evidence>
<evidence type="ECO:0000313" key="6">
    <source>
        <dbReference type="Proteomes" id="UP000000801"/>
    </source>
</evidence>
<evidence type="ECO:0000256" key="1">
    <source>
        <dbReference type="SAM" id="Phobius"/>
    </source>
</evidence>
<sequence>MSELAPCSTGLQMVPHTQVHHALDTRRVILTIAACLSLIAGIVLVGLGAAAILPSLFGVIGGMILILFSSIALIYLYKKTREVDQIALEPLPEMISKDQSIIDFVKTRDYASLEKKATFAYTHTHYYDGSMVFYREIPRFMLGSYLALRKDMDRQALF</sequence>
<accession>Q9Z6X6</accession>
<dbReference type="RefSeq" id="WP_010883565.1">
    <property type="nucleotide sequence ID" value="NZ_CP172581.1"/>
</dbReference>
<dbReference type="KEGG" id="cpn:CPn_0930"/>
<evidence type="ECO:0000313" key="4">
    <source>
        <dbReference type="EMBL" id="CRI44182.1"/>
    </source>
</evidence>
<dbReference type="Proteomes" id="UP000000801">
    <property type="component" value="Chromosome"/>
</dbReference>
<evidence type="ECO:0000313" key="2">
    <source>
        <dbReference type="EMBL" id="AAD19068.1"/>
    </source>
</evidence>
<name>Q9Z6X6_CHLPN</name>
<dbReference type="Proteomes" id="UP000000583">
    <property type="component" value="Chromosome"/>
</dbReference>
<evidence type="ECO:0000313" key="5">
    <source>
        <dbReference type="Proteomes" id="UP000000583"/>
    </source>
</evidence>
<organism evidence="5">
    <name type="scientific">Chlamydia pneumoniae</name>
    <name type="common">Chlamydophila pneumoniae</name>
    <dbReference type="NCBI Taxonomy" id="83558"/>
    <lineage>
        <taxon>Bacteria</taxon>
        <taxon>Pseudomonadati</taxon>
        <taxon>Chlamydiota</taxon>
        <taxon>Chlamydiia</taxon>
        <taxon>Chlamydiales</taxon>
        <taxon>Chlamydiaceae</taxon>
        <taxon>Chlamydia/Chlamydophila group</taxon>
        <taxon>Chlamydia</taxon>
    </lineage>
</organism>
<keyword evidence="1" id="KW-0812">Transmembrane</keyword>
<keyword evidence="1" id="KW-0472">Membrane</keyword>
<dbReference type="AlphaFoldDB" id="Q9Z6X6"/>